<dbReference type="STRING" id="861298.SAMN04488136_1589"/>
<gene>
    <name evidence="1" type="ORF">SAMN04488136_1589</name>
</gene>
<dbReference type="InterPro" id="IPR010455">
    <property type="entry name" value="Phage_82_GpQ"/>
</dbReference>
<dbReference type="EMBL" id="FNDD01000058">
    <property type="protein sequence ID" value="SDI08533.1"/>
    <property type="molecule type" value="Genomic_DNA"/>
</dbReference>
<evidence type="ECO:0000313" key="2">
    <source>
        <dbReference type="Proteomes" id="UP000198854"/>
    </source>
</evidence>
<dbReference type="RefSeq" id="WP_093279518.1">
    <property type="nucleotide sequence ID" value="NZ_FNDD01000058.1"/>
</dbReference>
<organism evidence="1 2">
    <name type="scientific">Vibrio xiamenensis</name>
    <dbReference type="NCBI Taxonomy" id="861298"/>
    <lineage>
        <taxon>Bacteria</taxon>
        <taxon>Pseudomonadati</taxon>
        <taxon>Pseudomonadota</taxon>
        <taxon>Gammaproteobacteria</taxon>
        <taxon>Vibrionales</taxon>
        <taxon>Vibrionaceae</taxon>
        <taxon>Vibrio</taxon>
    </lineage>
</organism>
<name>A0A1G8HPE7_9VIBR</name>
<dbReference type="AlphaFoldDB" id="A0A1G8HPE7"/>
<sequence>MGVKYNEEGLREELRLALLVIPKSKGQLEGFENNGNSDARFQRKGFHAVLGDEGRELAKVQTPVVTTLACKQFKQSPMPLCPQAFKHSKLVRTMNSAPEHIGDWLRFCYSEGAQCPTAVLLQTLLDAFYEQESRSLGRDSQTLVKHLATLACMQKRDALNACRMQLTQVQVAQLSGKKQKAWEKSWAKRWQRLNRILDDFDKDGLDYVHERGRREKTSRGYARMPLQSVLRDAAREYVAA</sequence>
<dbReference type="OrthoDB" id="6497396at2"/>
<dbReference type="Pfam" id="PF06323">
    <property type="entry name" value="Phage_antiter_Q"/>
    <property type="match status" value="1"/>
</dbReference>
<keyword evidence="2" id="KW-1185">Reference proteome</keyword>
<accession>A0A1G8HPE7</accession>
<reference evidence="1 2" key="1">
    <citation type="submission" date="2016-10" db="EMBL/GenBank/DDBJ databases">
        <authorList>
            <person name="de Groot N.N."/>
        </authorList>
    </citation>
    <scope>NUCLEOTIDE SEQUENCE [LARGE SCALE GENOMIC DNA]</scope>
    <source>
        <strain evidence="1 2">CGMCC 1.10228</strain>
    </source>
</reference>
<evidence type="ECO:0000313" key="1">
    <source>
        <dbReference type="EMBL" id="SDI08533.1"/>
    </source>
</evidence>
<protein>
    <submittedName>
        <fullName evidence="1">Phage antitermination protein Q</fullName>
    </submittedName>
</protein>
<dbReference type="Proteomes" id="UP000198854">
    <property type="component" value="Unassembled WGS sequence"/>
</dbReference>
<proteinExistence type="predicted"/>